<keyword evidence="2" id="KW-0732">Signal</keyword>
<dbReference type="EMBL" id="HG994583">
    <property type="protein sequence ID" value="CAF2923841.1"/>
    <property type="molecule type" value="Genomic_DNA"/>
</dbReference>
<feature type="chain" id="PRO_5043467488" evidence="2">
    <location>
        <begin position="23"/>
        <end position="250"/>
    </location>
</feature>
<keyword evidence="4" id="KW-1185">Reference proteome</keyword>
<organism evidence="3 4">
    <name type="scientific">Lepeophtheirus salmonis</name>
    <name type="common">Salmon louse</name>
    <name type="synonym">Caligus salmonis</name>
    <dbReference type="NCBI Taxonomy" id="72036"/>
    <lineage>
        <taxon>Eukaryota</taxon>
        <taxon>Metazoa</taxon>
        <taxon>Ecdysozoa</taxon>
        <taxon>Arthropoda</taxon>
        <taxon>Crustacea</taxon>
        <taxon>Multicrustacea</taxon>
        <taxon>Hexanauplia</taxon>
        <taxon>Copepoda</taxon>
        <taxon>Siphonostomatoida</taxon>
        <taxon>Caligidae</taxon>
        <taxon>Lepeophtheirus</taxon>
    </lineage>
</organism>
<protein>
    <submittedName>
        <fullName evidence="3">(salmon louse) hypothetical protein</fullName>
    </submittedName>
</protein>
<feature type="compositionally biased region" description="Pro residues" evidence="1">
    <location>
        <begin position="191"/>
        <end position="202"/>
    </location>
</feature>
<evidence type="ECO:0000256" key="2">
    <source>
        <dbReference type="SAM" id="SignalP"/>
    </source>
</evidence>
<dbReference type="PROSITE" id="PS50940">
    <property type="entry name" value="CHIT_BIND_II"/>
    <property type="match status" value="1"/>
</dbReference>
<dbReference type="Proteomes" id="UP000675881">
    <property type="component" value="Chromosome 4"/>
</dbReference>
<dbReference type="InterPro" id="IPR052976">
    <property type="entry name" value="Scoloptoxin-like"/>
</dbReference>
<dbReference type="InterPro" id="IPR036508">
    <property type="entry name" value="Chitin-bd_dom_sf"/>
</dbReference>
<feature type="region of interest" description="Disordered" evidence="1">
    <location>
        <begin position="23"/>
        <end position="80"/>
    </location>
</feature>
<name>A0A7R8CT69_LEPSM</name>
<feature type="signal peptide" evidence="2">
    <location>
        <begin position="1"/>
        <end position="22"/>
    </location>
</feature>
<feature type="compositionally biased region" description="Pro residues" evidence="1">
    <location>
        <begin position="54"/>
        <end position="63"/>
    </location>
</feature>
<dbReference type="OrthoDB" id="10052888at2759"/>
<feature type="compositionally biased region" description="Basic and acidic residues" evidence="1">
    <location>
        <begin position="220"/>
        <end position="234"/>
    </location>
</feature>
<feature type="compositionally biased region" description="Polar residues" evidence="1">
    <location>
        <begin position="23"/>
        <end position="45"/>
    </location>
</feature>
<reference evidence="3" key="1">
    <citation type="submission" date="2021-02" db="EMBL/GenBank/DDBJ databases">
        <authorList>
            <person name="Bekaert M."/>
        </authorList>
    </citation>
    <scope>NUCLEOTIDE SEQUENCE</scope>
    <source>
        <strain evidence="3">IoA-00</strain>
    </source>
</reference>
<sequence length="250" mass="27258">MFNNKISFVLFLALFGCSPSLTQRRGRQQSAPSSYGVSNAQPQASYGNPQPNYGGPPPPPQPAPSVVEPSNSHDHSGLDWLLNSVPGTPGTDYPILAEVPETGFACYYADTETQCQVFHVCVADGVGSLAKQSFLCPNGTIFNQGYFICDWWFNFDCAQAEDLYSKNEEVQAERESAPVFSPSTNSGSPSRPTPARPSPSQPQNPSFSDPPLGTYGRQGRRTEPYKMKLIEKSKQPSNPPHLESQVLPKV</sequence>
<evidence type="ECO:0000313" key="3">
    <source>
        <dbReference type="EMBL" id="CAF2923841.1"/>
    </source>
</evidence>
<dbReference type="AlphaFoldDB" id="A0A7R8CT69"/>
<feature type="region of interest" description="Disordered" evidence="1">
    <location>
        <begin position="174"/>
        <end position="250"/>
    </location>
</feature>
<dbReference type="SMART" id="SM00494">
    <property type="entry name" value="ChtBD2"/>
    <property type="match status" value="1"/>
</dbReference>
<dbReference type="Gene3D" id="2.170.140.10">
    <property type="entry name" value="Chitin binding domain"/>
    <property type="match status" value="1"/>
</dbReference>
<dbReference type="SUPFAM" id="SSF57625">
    <property type="entry name" value="Invertebrate chitin-binding proteins"/>
    <property type="match status" value="1"/>
</dbReference>
<evidence type="ECO:0000256" key="1">
    <source>
        <dbReference type="SAM" id="MobiDB-lite"/>
    </source>
</evidence>
<evidence type="ECO:0000313" key="4">
    <source>
        <dbReference type="Proteomes" id="UP000675881"/>
    </source>
</evidence>
<dbReference type="PANTHER" id="PTHR22933:SF43">
    <property type="entry name" value="LP10131P"/>
    <property type="match status" value="1"/>
</dbReference>
<dbReference type="InterPro" id="IPR002557">
    <property type="entry name" value="Chitin-bd_dom"/>
</dbReference>
<dbReference type="PANTHER" id="PTHR22933">
    <property type="entry name" value="FI18007P1-RELATED"/>
    <property type="match status" value="1"/>
</dbReference>
<gene>
    <name evidence="3" type="ORF">LSAA_9239</name>
</gene>
<dbReference type="GO" id="GO:0005576">
    <property type="term" value="C:extracellular region"/>
    <property type="evidence" value="ECO:0007669"/>
    <property type="project" value="InterPro"/>
</dbReference>
<proteinExistence type="predicted"/>
<dbReference type="PROSITE" id="PS51257">
    <property type="entry name" value="PROKAR_LIPOPROTEIN"/>
    <property type="match status" value="1"/>
</dbReference>
<dbReference type="GO" id="GO:0008061">
    <property type="term" value="F:chitin binding"/>
    <property type="evidence" value="ECO:0007669"/>
    <property type="project" value="InterPro"/>
</dbReference>
<dbReference type="Pfam" id="PF01607">
    <property type="entry name" value="CBM_14"/>
    <property type="match status" value="1"/>
</dbReference>
<accession>A0A7R8CT69</accession>